<dbReference type="Proteomes" id="UP001152747">
    <property type="component" value="Unassembled WGS sequence"/>
</dbReference>
<dbReference type="AlphaFoldDB" id="A0A9P1J046"/>
<protein>
    <submittedName>
        <fullName evidence="2">Uncharacterized protein</fullName>
    </submittedName>
</protein>
<evidence type="ECO:0000256" key="1">
    <source>
        <dbReference type="SAM" id="MobiDB-lite"/>
    </source>
</evidence>
<sequence length="90" mass="10081">MNPIAAENDGPPSPILPPAPPPTAFQEEDSNEQHVGVALNHQELELPQDQQTSISLHFQIVRKREFGNEPDENEPEVKKIVIYINSNPTF</sequence>
<proteinExistence type="predicted"/>
<evidence type="ECO:0000313" key="2">
    <source>
        <dbReference type="EMBL" id="CAI5454220.1"/>
    </source>
</evidence>
<gene>
    <name evidence="2" type="ORF">CAMP_LOCUS16857</name>
</gene>
<comment type="caution">
    <text evidence="2">The sequence shown here is derived from an EMBL/GenBank/DDBJ whole genome shotgun (WGS) entry which is preliminary data.</text>
</comment>
<feature type="region of interest" description="Disordered" evidence="1">
    <location>
        <begin position="1"/>
        <end position="33"/>
    </location>
</feature>
<dbReference type="EMBL" id="CANHGI010000006">
    <property type="protein sequence ID" value="CAI5454220.1"/>
    <property type="molecule type" value="Genomic_DNA"/>
</dbReference>
<name>A0A9P1J046_9PELO</name>
<evidence type="ECO:0000313" key="3">
    <source>
        <dbReference type="Proteomes" id="UP001152747"/>
    </source>
</evidence>
<accession>A0A9P1J046</accession>
<organism evidence="2 3">
    <name type="scientific">Caenorhabditis angaria</name>
    <dbReference type="NCBI Taxonomy" id="860376"/>
    <lineage>
        <taxon>Eukaryota</taxon>
        <taxon>Metazoa</taxon>
        <taxon>Ecdysozoa</taxon>
        <taxon>Nematoda</taxon>
        <taxon>Chromadorea</taxon>
        <taxon>Rhabditida</taxon>
        <taxon>Rhabditina</taxon>
        <taxon>Rhabditomorpha</taxon>
        <taxon>Rhabditoidea</taxon>
        <taxon>Rhabditidae</taxon>
        <taxon>Peloderinae</taxon>
        <taxon>Caenorhabditis</taxon>
    </lineage>
</organism>
<feature type="compositionally biased region" description="Pro residues" evidence="1">
    <location>
        <begin position="11"/>
        <end position="23"/>
    </location>
</feature>
<reference evidence="2" key="1">
    <citation type="submission" date="2022-11" db="EMBL/GenBank/DDBJ databases">
        <authorList>
            <person name="Kikuchi T."/>
        </authorList>
    </citation>
    <scope>NUCLEOTIDE SEQUENCE</scope>
    <source>
        <strain evidence="2">PS1010</strain>
    </source>
</reference>
<keyword evidence="3" id="KW-1185">Reference proteome</keyword>